<accession>A0A934J631</accession>
<name>A0A934J631_9BACL</name>
<organism evidence="2 3">
    <name type="scientific">Paenibacillus roseus</name>
    <dbReference type="NCBI Taxonomy" id="2798579"/>
    <lineage>
        <taxon>Bacteria</taxon>
        <taxon>Bacillati</taxon>
        <taxon>Bacillota</taxon>
        <taxon>Bacilli</taxon>
        <taxon>Bacillales</taxon>
        <taxon>Paenibacillaceae</taxon>
        <taxon>Paenibacillus</taxon>
    </lineage>
</organism>
<gene>
    <name evidence="2" type="ORF">JFN88_22340</name>
</gene>
<dbReference type="Proteomes" id="UP000640274">
    <property type="component" value="Unassembled WGS sequence"/>
</dbReference>
<dbReference type="SUPFAM" id="SSF88946">
    <property type="entry name" value="Sigma2 domain of RNA polymerase sigma factors"/>
    <property type="match status" value="1"/>
</dbReference>
<dbReference type="RefSeq" id="WP_199021552.1">
    <property type="nucleotide sequence ID" value="NZ_JAELUP010000107.1"/>
</dbReference>
<reference evidence="2" key="1">
    <citation type="submission" date="2020-12" db="EMBL/GenBank/DDBJ databases">
        <authorList>
            <person name="Huq M.A."/>
        </authorList>
    </citation>
    <scope>NUCLEOTIDE SEQUENCE</scope>
    <source>
        <strain evidence="2">MAHUQ-46</strain>
    </source>
</reference>
<protein>
    <submittedName>
        <fullName evidence="2">Helix-turn-helix domain-containing protein</fullName>
    </submittedName>
</protein>
<feature type="domain" description="Helix-turn-helix conjugative transposon-like" evidence="1">
    <location>
        <begin position="7"/>
        <end position="63"/>
    </location>
</feature>
<dbReference type="GO" id="GO:0006352">
    <property type="term" value="P:DNA-templated transcription initiation"/>
    <property type="evidence" value="ECO:0007669"/>
    <property type="project" value="InterPro"/>
</dbReference>
<proteinExistence type="predicted"/>
<dbReference type="EMBL" id="JAELUP010000107">
    <property type="protein sequence ID" value="MBJ6363959.1"/>
    <property type="molecule type" value="Genomic_DNA"/>
</dbReference>
<dbReference type="GO" id="GO:0003700">
    <property type="term" value="F:DNA-binding transcription factor activity"/>
    <property type="evidence" value="ECO:0007669"/>
    <property type="project" value="InterPro"/>
</dbReference>
<evidence type="ECO:0000313" key="3">
    <source>
        <dbReference type="Proteomes" id="UP000640274"/>
    </source>
</evidence>
<evidence type="ECO:0000313" key="2">
    <source>
        <dbReference type="EMBL" id="MBJ6363959.1"/>
    </source>
</evidence>
<dbReference type="InterPro" id="IPR013325">
    <property type="entry name" value="RNA_pol_sigma_r2"/>
</dbReference>
<evidence type="ECO:0000259" key="1">
    <source>
        <dbReference type="Pfam" id="PF12645"/>
    </source>
</evidence>
<dbReference type="AlphaFoldDB" id="A0A934J631"/>
<dbReference type="InterPro" id="IPR024760">
    <property type="entry name" value="HTH_dom_conjug_TS-like"/>
</dbReference>
<dbReference type="Pfam" id="PF12645">
    <property type="entry name" value="HTH_16"/>
    <property type="match status" value="1"/>
</dbReference>
<sequence length="81" mass="9502">MTNDELFETVQQAQYGERQAMQKIIEAYYPLIRKQTRTLDPSTSKDFEQTIIEKIVRAVHNYDITSLPDFITFCQANTQPE</sequence>
<comment type="caution">
    <text evidence="2">The sequence shown here is derived from an EMBL/GenBank/DDBJ whole genome shotgun (WGS) entry which is preliminary data.</text>
</comment>
<keyword evidence="3" id="KW-1185">Reference proteome</keyword>